<feature type="compositionally biased region" description="Basic and acidic residues" evidence="1">
    <location>
        <begin position="370"/>
        <end position="387"/>
    </location>
</feature>
<dbReference type="SUPFAM" id="SSF81383">
    <property type="entry name" value="F-box domain"/>
    <property type="match status" value="1"/>
</dbReference>
<feature type="compositionally biased region" description="Basic and acidic residues" evidence="1">
    <location>
        <begin position="332"/>
        <end position="347"/>
    </location>
</feature>
<protein>
    <recommendedName>
        <fullName evidence="2">F-box domain-containing protein</fullName>
    </recommendedName>
</protein>
<dbReference type="Proteomes" id="UP000305883">
    <property type="component" value="Unassembled WGS sequence"/>
</dbReference>
<organism evidence="3 4">
    <name type="scientific">Colletotrichum higginsianum</name>
    <dbReference type="NCBI Taxonomy" id="80884"/>
    <lineage>
        <taxon>Eukaryota</taxon>
        <taxon>Fungi</taxon>
        <taxon>Dikarya</taxon>
        <taxon>Ascomycota</taxon>
        <taxon>Pezizomycotina</taxon>
        <taxon>Sordariomycetes</taxon>
        <taxon>Hypocreomycetidae</taxon>
        <taxon>Glomerellales</taxon>
        <taxon>Glomerellaceae</taxon>
        <taxon>Colletotrichum</taxon>
        <taxon>Colletotrichum destructivum species complex</taxon>
    </lineage>
</organism>
<evidence type="ECO:0000313" key="4">
    <source>
        <dbReference type="Proteomes" id="UP000305883"/>
    </source>
</evidence>
<feature type="region of interest" description="Disordered" evidence="1">
    <location>
        <begin position="329"/>
        <end position="387"/>
    </location>
</feature>
<feature type="domain" description="F-box" evidence="2">
    <location>
        <begin position="26"/>
        <end position="72"/>
    </location>
</feature>
<dbReference type="InterPro" id="IPR036047">
    <property type="entry name" value="F-box-like_dom_sf"/>
</dbReference>
<accession>A0A4T0VXR0</accession>
<evidence type="ECO:0000313" key="3">
    <source>
        <dbReference type="EMBL" id="TIC97554.1"/>
    </source>
</evidence>
<evidence type="ECO:0000256" key="1">
    <source>
        <dbReference type="SAM" id="MobiDB-lite"/>
    </source>
</evidence>
<dbReference type="OrthoDB" id="1638493at2759"/>
<dbReference type="AlphaFoldDB" id="A0A4T0VXR0"/>
<sequence length="387" mass="44201">MSSTYSSLFGASHVQSDSPDCDLGKLNGLEGLPLEIIFDIYQQLDVESIFSLAQVNTLFHGLLKRNKAVVLLPVLEREFSPFPELLQVFTASDRDMFQYGDTFQPRRVVFRRFPGDMTGITLSSGGIQHSQSMAPEHAVLASILDGGTLAKKSPLPPRREAERFKLRRALYRWWLYAYYFHGELPRPRSGQPEPFVNDVRVSHMRLYPTRELMELMDLFLSMKDLVRHYIYPNLEQNLEPVDESSPLETMIESSIRERIVDTYAKLDPRDLMFYFQNLFNYPRKRLVTDVNLRHPAFSQDRESLVAAVQAAAGERPWLYDMADLSSAGGIVHPDDSDVDERLSRDGSRYGSIPPPGAFRRPIGNWAPPGDDGRALAERSHFQGWRDS</sequence>
<gene>
    <name evidence="3" type="ORF">CH35J_006690</name>
</gene>
<dbReference type="InterPro" id="IPR001810">
    <property type="entry name" value="F-box_dom"/>
</dbReference>
<dbReference type="PROSITE" id="PS50181">
    <property type="entry name" value="FBOX"/>
    <property type="match status" value="1"/>
</dbReference>
<proteinExistence type="predicted"/>
<name>A0A4T0VXR0_9PEZI</name>
<evidence type="ECO:0000259" key="2">
    <source>
        <dbReference type="PROSITE" id="PS50181"/>
    </source>
</evidence>
<dbReference type="EMBL" id="MWPZ01000005">
    <property type="protein sequence ID" value="TIC97554.1"/>
    <property type="molecule type" value="Genomic_DNA"/>
</dbReference>
<comment type="caution">
    <text evidence="3">The sequence shown here is derived from an EMBL/GenBank/DDBJ whole genome shotgun (WGS) entry which is preliminary data.</text>
</comment>
<reference evidence="3 4" key="1">
    <citation type="journal article" date="2019" name="Genome Biol. Evol.">
        <title>Genomic Plasticity Mediated by Transposable Elements in the Plant Pathogenic Fungus Colletotrichum higginsianum.</title>
        <authorList>
            <person name="Tsushima A."/>
            <person name="Gan P."/>
            <person name="Kumakura N."/>
            <person name="Narusaka M."/>
            <person name="Takano Y."/>
            <person name="Narusaka Y."/>
            <person name="Shirasu K."/>
        </authorList>
    </citation>
    <scope>NUCLEOTIDE SEQUENCE [LARGE SCALE GENOMIC DNA]</scope>
    <source>
        <strain evidence="3 4">MAFF305635-RFP</strain>
    </source>
</reference>